<evidence type="ECO:0000313" key="1">
    <source>
        <dbReference type="EMBL" id="KAF7193189.1"/>
    </source>
</evidence>
<accession>A0A8H6RLF0</accession>
<dbReference type="Pfam" id="PF14441">
    <property type="entry name" value="OTT_1508_deam"/>
    <property type="match status" value="1"/>
</dbReference>
<comment type="caution">
    <text evidence="1">The sequence shown here is derived from an EMBL/GenBank/DDBJ whole genome shotgun (WGS) entry which is preliminary data.</text>
</comment>
<dbReference type="AlphaFoldDB" id="A0A8H6RLF0"/>
<evidence type="ECO:0000313" key="2">
    <source>
        <dbReference type="Proteomes" id="UP000660729"/>
    </source>
</evidence>
<gene>
    <name evidence="1" type="ORF">HII31_05415</name>
</gene>
<protein>
    <submittedName>
        <fullName evidence="1">Uncharacterized protein</fullName>
    </submittedName>
</protein>
<proteinExistence type="predicted"/>
<dbReference type="Proteomes" id="UP000660729">
    <property type="component" value="Unassembled WGS sequence"/>
</dbReference>
<dbReference type="OrthoDB" id="3251507at2759"/>
<keyword evidence="2" id="KW-1185">Reference proteome</keyword>
<dbReference type="InterPro" id="IPR027796">
    <property type="entry name" value="OTT_1508_deam-like"/>
</dbReference>
<dbReference type="EMBL" id="JABCIY010000091">
    <property type="protein sequence ID" value="KAF7193189.1"/>
    <property type="molecule type" value="Genomic_DNA"/>
</dbReference>
<name>A0A8H6RLF0_9PEZI</name>
<organism evidence="1 2">
    <name type="scientific">Pseudocercospora fuligena</name>
    <dbReference type="NCBI Taxonomy" id="685502"/>
    <lineage>
        <taxon>Eukaryota</taxon>
        <taxon>Fungi</taxon>
        <taxon>Dikarya</taxon>
        <taxon>Ascomycota</taxon>
        <taxon>Pezizomycotina</taxon>
        <taxon>Dothideomycetes</taxon>
        <taxon>Dothideomycetidae</taxon>
        <taxon>Mycosphaerellales</taxon>
        <taxon>Mycosphaerellaceae</taxon>
        <taxon>Pseudocercospora</taxon>
    </lineage>
</organism>
<sequence length="448" mass="51358">MTRRQVKDIESLYNHVFMISLIQHVSPALTHTYSRKPPRSVFNPKETRWHRFIDELAYLCDSSNGGRTVCSIAVESNLTRPVFWLAAPPHSEQSKLSPGTEHLREILQELKRDALSGTSSGRTARMQITADKIHDLTIQRSVSRIKNYADRFKSYFSTLEPQIEVQNERDQALLRSLKDMRSVVKDHKKICSLAYDFRCSPQRKRLEELMKEHAGTASNTFEDLRHLVGRLGSFMQAARFLAKNAVRFAHSLVDCEVKSIPALRPISTNPVTVELDLQVLIAKICPWLEERNRLSIKDNLETAGPLLQKVRNLVKDGSRPHIHAELQMLQHFVNHDLSFLFEDRYIGCSKPSCYCCAMYMSMHSGEFEQRPCHGNAWLLWSPPLEEGGDLSEESSQIIKTMVDQMNGEVEARIGYGIYGRKRRNDTSTGMSYVRWAETATMVDRDVMD</sequence>
<dbReference type="PANTHER" id="PTHR42037">
    <property type="match status" value="1"/>
</dbReference>
<dbReference type="PANTHER" id="PTHR42037:SF1">
    <property type="match status" value="1"/>
</dbReference>
<reference evidence="1" key="1">
    <citation type="submission" date="2020-04" db="EMBL/GenBank/DDBJ databases">
        <title>Draft genome resource of the tomato pathogen Pseudocercospora fuligena.</title>
        <authorList>
            <person name="Zaccaron A."/>
        </authorList>
    </citation>
    <scope>NUCLEOTIDE SEQUENCE</scope>
    <source>
        <strain evidence="1">PF001</strain>
    </source>
</reference>